<evidence type="ECO:0000313" key="3">
    <source>
        <dbReference type="EMBL" id="RCK34983.1"/>
    </source>
</evidence>
<name>A0A367W3P7_9PROT</name>
<accession>A0A367W3P7</accession>
<dbReference type="PANTHER" id="PTHR43777:SF1">
    <property type="entry name" value="MOLYBDENUM COFACTOR CYTIDYLYLTRANSFERASE"/>
    <property type="match status" value="1"/>
</dbReference>
<proteinExistence type="predicted"/>
<sequence length="202" mass="21275">MTLHAPRTIPKLAALLLAAGESARFGGRKQLADIKGRPMIGHTLDRLTAVPELECFVVLGAFGDEIAPLVGPAAHIVHNPDWASGMGSSIASGIDAVCAQGAFDGVLITLCDQVALTSMDYDQLIARFDGSQIIATRHKNGFGVPALFPGNLFDSLKGLTGPSGARNILNGSRHDVVGIDLPNARFDIDTQDDLRTVLKQPA</sequence>
<reference evidence="3 4" key="1">
    <citation type="submission" date="2014-07" db="EMBL/GenBank/DDBJ databases">
        <title>Draft genome sequence of Thalassospira profundimaris 35.</title>
        <authorList>
            <person name="Lai Q."/>
            <person name="Shao Z."/>
        </authorList>
    </citation>
    <scope>NUCLEOTIDE SEQUENCE [LARGE SCALE GENOMIC DNA]</scope>
    <source>
        <strain evidence="3 4">35</strain>
    </source>
</reference>
<dbReference type="Proteomes" id="UP000253226">
    <property type="component" value="Unassembled WGS sequence"/>
</dbReference>
<organism evidence="3 4">
    <name type="scientific">Thalassospira profundimaris</name>
    <dbReference type="NCBI Taxonomy" id="502049"/>
    <lineage>
        <taxon>Bacteria</taxon>
        <taxon>Pseudomonadati</taxon>
        <taxon>Pseudomonadota</taxon>
        <taxon>Alphaproteobacteria</taxon>
        <taxon>Rhodospirillales</taxon>
        <taxon>Thalassospiraceae</taxon>
        <taxon>Thalassospira</taxon>
    </lineage>
</organism>
<gene>
    <name evidence="3" type="ORF">TH19_14790</name>
</gene>
<dbReference type="RefSeq" id="WP_114103044.1">
    <property type="nucleotide sequence ID" value="NZ_JPWF01000009.1"/>
</dbReference>
<dbReference type="Gene3D" id="3.90.550.10">
    <property type="entry name" value="Spore Coat Polysaccharide Biosynthesis Protein SpsA, Chain A"/>
    <property type="match status" value="1"/>
</dbReference>
<dbReference type="SUPFAM" id="SSF53448">
    <property type="entry name" value="Nucleotide-diphospho-sugar transferases"/>
    <property type="match status" value="1"/>
</dbReference>
<dbReference type="Pfam" id="PF12804">
    <property type="entry name" value="NTP_transf_3"/>
    <property type="match status" value="1"/>
</dbReference>
<dbReference type="AlphaFoldDB" id="A0A367W3P7"/>
<dbReference type="OrthoDB" id="9779263at2"/>
<dbReference type="PANTHER" id="PTHR43777">
    <property type="entry name" value="MOLYBDENUM COFACTOR CYTIDYLYLTRANSFERASE"/>
    <property type="match status" value="1"/>
</dbReference>
<protein>
    <recommendedName>
        <fullName evidence="2">MobA-like NTP transferase domain-containing protein</fullName>
    </recommendedName>
</protein>
<dbReference type="EMBL" id="JPWF01000009">
    <property type="protein sequence ID" value="RCK34983.1"/>
    <property type="molecule type" value="Genomic_DNA"/>
</dbReference>
<dbReference type="CDD" id="cd04182">
    <property type="entry name" value="GT_2_like_f"/>
    <property type="match status" value="1"/>
</dbReference>
<evidence type="ECO:0000256" key="1">
    <source>
        <dbReference type="ARBA" id="ARBA00022842"/>
    </source>
</evidence>
<comment type="caution">
    <text evidence="3">The sequence shown here is derived from an EMBL/GenBank/DDBJ whole genome shotgun (WGS) entry which is preliminary data.</text>
</comment>
<evidence type="ECO:0000259" key="2">
    <source>
        <dbReference type="Pfam" id="PF12804"/>
    </source>
</evidence>
<keyword evidence="1" id="KW-0460">Magnesium</keyword>
<feature type="domain" description="MobA-like NTP transferase" evidence="2">
    <location>
        <begin position="14"/>
        <end position="171"/>
    </location>
</feature>
<dbReference type="InterPro" id="IPR029044">
    <property type="entry name" value="Nucleotide-diphossugar_trans"/>
</dbReference>
<dbReference type="InterPro" id="IPR025877">
    <property type="entry name" value="MobA-like_NTP_Trfase"/>
</dbReference>
<dbReference type="GO" id="GO:0016779">
    <property type="term" value="F:nucleotidyltransferase activity"/>
    <property type="evidence" value="ECO:0007669"/>
    <property type="project" value="UniProtKB-ARBA"/>
</dbReference>
<evidence type="ECO:0000313" key="4">
    <source>
        <dbReference type="Proteomes" id="UP000253226"/>
    </source>
</evidence>